<feature type="transmembrane region" description="Helical" evidence="16">
    <location>
        <begin position="368"/>
        <end position="386"/>
    </location>
</feature>
<comment type="catalytic activity">
    <reaction evidence="15 16">
        <text>a ubiquinone + NADH + 5 H(+)(in) = a ubiquinol + NAD(+) + 4 H(+)(out)</text>
        <dbReference type="Rhea" id="RHEA:29091"/>
        <dbReference type="Rhea" id="RHEA-COMP:9565"/>
        <dbReference type="Rhea" id="RHEA-COMP:9566"/>
        <dbReference type="ChEBI" id="CHEBI:15378"/>
        <dbReference type="ChEBI" id="CHEBI:16389"/>
        <dbReference type="ChEBI" id="CHEBI:17976"/>
        <dbReference type="ChEBI" id="CHEBI:57540"/>
        <dbReference type="ChEBI" id="CHEBI:57945"/>
        <dbReference type="EC" id="7.1.1.2"/>
    </reaction>
</comment>
<evidence type="ECO:0000313" key="28">
    <source>
        <dbReference type="EMBL" id="ARB49821.1"/>
    </source>
</evidence>
<evidence type="ECO:0000313" key="22">
    <source>
        <dbReference type="EMBL" id="ARB49405.1"/>
    </source>
</evidence>
<feature type="domain" description="NADH:quinone oxidoreductase/Mrp antiporter transmembrane" evidence="17">
    <location>
        <begin position="134"/>
        <end position="418"/>
    </location>
</feature>
<dbReference type="GO" id="GO:0005743">
    <property type="term" value="C:mitochondrial inner membrane"/>
    <property type="evidence" value="ECO:0007669"/>
    <property type="project" value="UniProtKB-SubCell"/>
</dbReference>
<evidence type="ECO:0000256" key="14">
    <source>
        <dbReference type="ARBA" id="ARBA00023136"/>
    </source>
</evidence>
<dbReference type="EMBL" id="KP202258">
    <property type="protein sequence ID" value="AKE35945.1"/>
    <property type="molecule type" value="Genomic_DNA"/>
</dbReference>
<dbReference type="EC" id="7.1.1.2" evidence="2 16"/>
<evidence type="ECO:0000256" key="10">
    <source>
        <dbReference type="ARBA" id="ARBA00022989"/>
    </source>
</evidence>
<keyword evidence="7" id="KW-0999">Mitochondrion inner membrane</keyword>
<dbReference type="EMBL" id="KX857780">
    <property type="protein sequence ID" value="ARB49717.1"/>
    <property type="molecule type" value="Genomic_DNA"/>
</dbReference>
<comment type="function">
    <text evidence="16">Core subunit of the mitochondrial membrane respiratory chain NADH dehydrogenase (Complex I) which catalyzes electron transfer from NADH through the respiratory chain, using ubiquinone as an electron acceptor. Essential for the catalytic activity and assembly of complex I.</text>
</comment>
<feature type="transmembrane region" description="Helical" evidence="16">
    <location>
        <begin position="583"/>
        <end position="602"/>
    </location>
</feature>
<evidence type="ECO:0000256" key="7">
    <source>
        <dbReference type="ARBA" id="ARBA00022792"/>
    </source>
</evidence>
<evidence type="ECO:0000313" key="21">
    <source>
        <dbReference type="EMBL" id="ARB49379.1"/>
    </source>
</evidence>
<dbReference type="AlphaFoldDB" id="A0A0N7BII4"/>
<feature type="transmembrane region" description="Helical" evidence="16">
    <location>
        <begin position="84"/>
        <end position="105"/>
    </location>
</feature>
<feature type="transmembrane region" description="Helical" evidence="16">
    <location>
        <begin position="39"/>
        <end position="58"/>
    </location>
</feature>
<evidence type="ECO:0000259" key="18">
    <source>
        <dbReference type="Pfam" id="PF00662"/>
    </source>
</evidence>
<evidence type="ECO:0000256" key="1">
    <source>
        <dbReference type="ARBA" id="ARBA00004448"/>
    </source>
</evidence>
<feature type="transmembrane region" description="Helical" evidence="16">
    <location>
        <begin position="172"/>
        <end position="191"/>
    </location>
</feature>
<organism evidence="20">
    <name type="scientific">Prionailurus bengalensis</name>
    <name type="common">Leopard cat</name>
    <name type="synonym">Felis bengalensis</name>
    <dbReference type="NCBI Taxonomy" id="37029"/>
    <lineage>
        <taxon>Eukaryota</taxon>
        <taxon>Metazoa</taxon>
        <taxon>Chordata</taxon>
        <taxon>Craniata</taxon>
        <taxon>Vertebrata</taxon>
        <taxon>Euteleostomi</taxon>
        <taxon>Mammalia</taxon>
        <taxon>Eutheria</taxon>
        <taxon>Laurasiatheria</taxon>
        <taxon>Carnivora</taxon>
        <taxon>Feliformia</taxon>
        <taxon>Felidae</taxon>
        <taxon>Felinae</taxon>
        <taxon>Prionailurus</taxon>
    </lineage>
</organism>
<evidence type="ECO:0000256" key="13">
    <source>
        <dbReference type="ARBA" id="ARBA00023128"/>
    </source>
</evidence>
<evidence type="ECO:0000259" key="17">
    <source>
        <dbReference type="Pfam" id="PF00361"/>
    </source>
</evidence>
<feature type="transmembrane region" description="Helical" evidence="16">
    <location>
        <begin position="117"/>
        <end position="134"/>
    </location>
</feature>
<dbReference type="InterPro" id="IPR001750">
    <property type="entry name" value="ND/Mrp_TM"/>
</dbReference>
<dbReference type="EMBL" id="KX857781">
    <property type="protein sequence ID" value="ARB49730.1"/>
    <property type="molecule type" value="Genomic_DNA"/>
</dbReference>
<evidence type="ECO:0000313" key="25">
    <source>
        <dbReference type="EMBL" id="ARB49652.1"/>
    </source>
</evidence>
<feature type="transmembrane region" description="Helical" evidence="16">
    <location>
        <begin position="453"/>
        <end position="472"/>
    </location>
</feature>
<gene>
    <name evidence="20" type="primary">ND5</name>
</gene>
<evidence type="ECO:0000256" key="8">
    <source>
        <dbReference type="ARBA" id="ARBA00022967"/>
    </source>
</evidence>
<dbReference type="EMBL" id="KX857788">
    <property type="protein sequence ID" value="ARB49821.1"/>
    <property type="molecule type" value="Genomic_DNA"/>
</dbReference>
<keyword evidence="9" id="KW-0249">Electron transport</keyword>
<evidence type="ECO:0000256" key="11">
    <source>
        <dbReference type="ARBA" id="ARBA00023027"/>
    </source>
</evidence>
<comment type="similarity">
    <text evidence="16">Belongs to the complex I subunit 5 family.</text>
</comment>
<evidence type="ECO:0000313" key="23">
    <source>
        <dbReference type="EMBL" id="ARB49483.1"/>
    </source>
</evidence>
<feature type="domain" description="NADH-Ubiquinone oxidoreductase (complex I) chain 5 N-terminal" evidence="18">
    <location>
        <begin position="68"/>
        <end position="118"/>
    </location>
</feature>
<comment type="subcellular location">
    <subcellularLocation>
        <location evidence="1">Mitochondrion inner membrane</location>
        <topology evidence="1">Multi-pass membrane protein</topology>
    </subcellularLocation>
</comment>
<keyword evidence="4 16" id="KW-0813">Transport</keyword>
<evidence type="ECO:0000256" key="12">
    <source>
        <dbReference type="ARBA" id="ARBA00023075"/>
    </source>
</evidence>
<dbReference type="GO" id="GO:0015990">
    <property type="term" value="P:electron transport coupled proton transport"/>
    <property type="evidence" value="ECO:0007669"/>
    <property type="project" value="TreeGrafter"/>
</dbReference>
<dbReference type="GO" id="GO:0008137">
    <property type="term" value="F:NADH dehydrogenase (ubiquinone) activity"/>
    <property type="evidence" value="ECO:0007669"/>
    <property type="project" value="UniProtKB-EC"/>
</dbReference>
<dbReference type="InterPro" id="IPR001516">
    <property type="entry name" value="Proton_antipo_N"/>
</dbReference>
<keyword evidence="14 16" id="KW-0472">Membrane</keyword>
<dbReference type="PANTHER" id="PTHR42829">
    <property type="entry name" value="NADH-UBIQUINONE OXIDOREDUCTASE CHAIN 5"/>
    <property type="match status" value="1"/>
</dbReference>
<dbReference type="EMBL" id="KX857775">
    <property type="protein sequence ID" value="ARB49652.1"/>
    <property type="molecule type" value="Genomic_DNA"/>
</dbReference>
<proteinExistence type="inferred from homology"/>
<feature type="transmembrane region" description="Helical" evidence="16">
    <location>
        <begin position="245"/>
        <end position="263"/>
    </location>
</feature>
<accession>A0A0N7BII4</accession>
<sequence length="609" mass="69005">MNLFTSLILTAMFILLLPIIMSNTRLYKNNLYPHYVKTTISYAFIISMIPAMMFISSGQEAVISNWHWLSIQTLKLSLSFKMDYFSIIFIPVALFVTWSIMEFSMWYMHSDPYINRFFKYLLMFLITMMILVTANNLFQLFIGWEGVGIMSFLLIGWWYGRTDANTAALQAILYNRIGDVGFIMTMAWFLTNSNAWDFQQIFITQHENLNIPLLGLLLAATGKSAQFGLHPWLPSAMEGPTPVSALLHSSTMVVAGVFLLIRFHPLMEQNKTMQTLTLCLGAITTLFTAICALTQNDIKKIVAFSTSSQLGLMIVTIGINQPYLAFLHICTHAFFKAMLFMCSGSIIHSLNDEQDIRKMGGLYKPMPFTTTSLIIGSLALTGMPFLTGFYSKDLIIETANTSYTNAWALLITLIATSLTAAYSTRIMFFVLLEQPRFNTLNLINENNTYLINSIKRLLIGSIFAGYLISYNIPPTTIPQMTMPHYLKLTALAVTITGFILALELNLAAKNLKFMHPSNLFKFSNLLGYFPIVMHRLPSKMSLTMSQKSASMLLDMIWLENVLPKSISYFQMKMSTTVSNQKGLVKLYFLSFMITLTLSLILLNSHEWLP</sequence>
<dbReference type="Pfam" id="PF00662">
    <property type="entry name" value="Proton_antipo_N"/>
    <property type="match status" value="1"/>
</dbReference>
<evidence type="ECO:0000256" key="15">
    <source>
        <dbReference type="ARBA" id="ARBA00049551"/>
    </source>
</evidence>
<protein>
    <recommendedName>
        <fullName evidence="3 16">NADH-ubiquinone oxidoreductase chain 5</fullName>
        <ecNumber evidence="2 16">7.1.1.2</ecNumber>
    </recommendedName>
</protein>
<dbReference type="EMBL" id="KX857756">
    <property type="protein sequence ID" value="ARB49405.1"/>
    <property type="molecule type" value="Genomic_DNA"/>
</dbReference>
<evidence type="ECO:0000259" key="19">
    <source>
        <dbReference type="Pfam" id="PF06455"/>
    </source>
</evidence>
<evidence type="ECO:0000256" key="6">
    <source>
        <dbReference type="ARBA" id="ARBA00022692"/>
    </source>
</evidence>
<dbReference type="EMBL" id="KX857769">
    <property type="protein sequence ID" value="ARB49574.1"/>
    <property type="molecule type" value="Genomic_DNA"/>
</dbReference>
<dbReference type="Pfam" id="PF06455">
    <property type="entry name" value="NADH5_C"/>
    <property type="match status" value="1"/>
</dbReference>
<dbReference type="GO" id="GO:0003954">
    <property type="term" value="F:NADH dehydrogenase activity"/>
    <property type="evidence" value="ECO:0007669"/>
    <property type="project" value="TreeGrafter"/>
</dbReference>
<evidence type="ECO:0000256" key="5">
    <source>
        <dbReference type="ARBA" id="ARBA00022660"/>
    </source>
</evidence>
<keyword evidence="5" id="KW-0679">Respiratory chain</keyword>
<dbReference type="PANTHER" id="PTHR42829:SF2">
    <property type="entry name" value="NADH-UBIQUINONE OXIDOREDUCTASE CHAIN 5"/>
    <property type="match status" value="1"/>
</dbReference>
<evidence type="ECO:0000313" key="27">
    <source>
        <dbReference type="EMBL" id="ARB49730.1"/>
    </source>
</evidence>
<name>A0A0N7BII4_PRIBE</name>
<feature type="transmembrane region" description="Helical" evidence="16">
    <location>
        <begin position="275"/>
        <end position="294"/>
    </location>
</feature>
<reference evidence="20" key="1">
    <citation type="submission" date="2014-11" db="EMBL/GenBank/DDBJ databases">
        <title>Pervasive signals of ancient hybridization in the genomes of living cats (Felidae).</title>
        <authorList>
            <person name="Li G."/>
            <person name="Davis B.W."/>
            <person name="Eizirik E."/>
            <person name="Murphy W.J."/>
        </authorList>
    </citation>
    <scope>NUCLEOTIDE SEQUENCE</scope>
    <source>
        <strain evidence="20">PBE_45</strain>
    </source>
</reference>
<evidence type="ECO:0000313" key="26">
    <source>
        <dbReference type="EMBL" id="ARB49717.1"/>
    </source>
</evidence>
<dbReference type="InterPro" id="IPR018393">
    <property type="entry name" value="NADHpl_OxRdtase_5_subgr"/>
</dbReference>
<evidence type="ECO:0000313" key="24">
    <source>
        <dbReference type="EMBL" id="ARB49574.1"/>
    </source>
</evidence>
<keyword evidence="10 16" id="KW-1133">Transmembrane helix</keyword>
<evidence type="ECO:0000256" key="3">
    <source>
        <dbReference type="ARBA" id="ARBA00021096"/>
    </source>
</evidence>
<dbReference type="PRINTS" id="PR01434">
    <property type="entry name" value="NADHDHGNASE5"/>
</dbReference>
<dbReference type="InterPro" id="IPR010934">
    <property type="entry name" value="NADH_DH_su5_C"/>
</dbReference>
<dbReference type="GO" id="GO:0042773">
    <property type="term" value="P:ATP synthesis coupled electron transport"/>
    <property type="evidence" value="ECO:0007669"/>
    <property type="project" value="InterPro"/>
</dbReference>
<feature type="transmembrane region" description="Helical" evidence="16">
    <location>
        <begin position="484"/>
        <end position="507"/>
    </location>
</feature>
<evidence type="ECO:0000256" key="2">
    <source>
        <dbReference type="ARBA" id="ARBA00012944"/>
    </source>
</evidence>
<evidence type="ECO:0000256" key="4">
    <source>
        <dbReference type="ARBA" id="ARBA00022448"/>
    </source>
</evidence>
<keyword evidence="12 16" id="KW-0830">Ubiquinone</keyword>
<keyword evidence="11 16" id="KW-0520">NAD</keyword>
<keyword evidence="8" id="KW-1278">Translocase</keyword>
<dbReference type="Pfam" id="PF00361">
    <property type="entry name" value="Proton_antipo_M"/>
    <property type="match status" value="1"/>
</dbReference>
<feature type="transmembrane region" description="Helical" evidence="16">
    <location>
        <begin position="406"/>
        <end position="432"/>
    </location>
</feature>
<reference evidence="21" key="2">
    <citation type="journal article" date="2017" name="J. Hered.">
        <title>Genetic Structure and Phylogeography of the Leopard Cat (Prionailurus bengalensis) Inferred from Mitochondrial Genomes.</title>
        <authorList>
            <person name="Patel R.P."/>
            <person name="Wutke S."/>
            <person name="Lenz D."/>
            <person name="Mukherjee S."/>
            <person name="Ramakrishnan U."/>
            <person name="Veron G."/>
            <person name="Fickel J."/>
            <person name="Wilting A."/>
            <person name="Forster D.W."/>
        </authorList>
    </citation>
    <scope>NUCLEOTIDE SEQUENCE</scope>
    <source>
        <strain evidence="25">PBE_11_Sumatra</strain>
        <strain evidence="26">PBE_129_Malaysia</strain>
        <strain evidence="27">PBE_150_Sumatra</strain>
        <strain evidence="22">PBE_152_Sumatra</strain>
        <strain evidence="23">PBE_178_Malaysia</strain>
        <strain evidence="28">PBE_188_Borneo</strain>
        <strain evidence="24">PBE_48_Negros_Philippines</strain>
        <strain evidence="21">PBE_79_Borneo</strain>
    </source>
</reference>
<keyword evidence="6 16" id="KW-0812">Transmembrane</keyword>
<dbReference type="EMBL" id="KX857762">
    <property type="protein sequence ID" value="ARB49483.1"/>
    <property type="molecule type" value="Genomic_DNA"/>
</dbReference>
<evidence type="ECO:0000313" key="20">
    <source>
        <dbReference type="EMBL" id="AKE35945.1"/>
    </source>
</evidence>
<dbReference type="EMBL" id="KX857754">
    <property type="protein sequence ID" value="ARB49379.1"/>
    <property type="molecule type" value="Genomic_DNA"/>
</dbReference>
<feature type="domain" description="NADH dehydrogenase subunit 5 C-terminal" evidence="19">
    <location>
        <begin position="422"/>
        <end position="601"/>
    </location>
</feature>
<evidence type="ECO:0000256" key="9">
    <source>
        <dbReference type="ARBA" id="ARBA00022982"/>
    </source>
</evidence>
<evidence type="ECO:0000256" key="16">
    <source>
        <dbReference type="RuleBase" id="RU003404"/>
    </source>
</evidence>
<feature type="transmembrane region" description="Helical" evidence="16">
    <location>
        <begin position="140"/>
        <end position="160"/>
    </location>
</feature>
<dbReference type="NCBIfam" id="TIGR01974">
    <property type="entry name" value="NDH_I_L"/>
    <property type="match status" value="1"/>
</dbReference>
<dbReference type="InterPro" id="IPR003945">
    <property type="entry name" value="NU5C-like"/>
</dbReference>
<feature type="transmembrane region" description="Helical" evidence="16">
    <location>
        <begin position="6"/>
        <end position="27"/>
    </location>
</feature>
<keyword evidence="13 16" id="KW-0496">Mitochondrion</keyword>
<geneLocation type="mitochondrion" evidence="20"/>